<gene>
    <name evidence="1" type="ORF">S01H1_62635</name>
</gene>
<evidence type="ECO:0000313" key="1">
    <source>
        <dbReference type="EMBL" id="GAG41744.1"/>
    </source>
</evidence>
<dbReference type="SUPFAM" id="SSF51366">
    <property type="entry name" value="Ribulose-phoshate binding barrel"/>
    <property type="match status" value="1"/>
</dbReference>
<reference evidence="1" key="1">
    <citation type="journal article" date="2014" name="Front. Microbiol.">
        <title>High frequency of phylogenetically diverse reductive dehalogenase-homologous genes in deep subseafloor sedimentary metagenomes.</title>
        <authorList>
            <person name="Kawai M."/>
            <person name="Futagami T."/>
            <person name="Toyoda A."/>
            <person name="Takaki Y."/>
            <person name="Nishi S."/>
            <person name="Hori S."/>
            <person name="Arai W."/>
            <person name="Tsubouchi T."/>
            <person name="Morono Y."/>
            <person name="Uchiyama I."/>
            <person name="Ito T."/>
            <person name="Fujiyama A."/>
            <person name="Inagaki F."/>
            <person name="Takami H."/>
        </authorList>
    </citation>
    <scope>NUCLEOTIDE SEQUENCE</scope>
    <source>
        <strain evidence="1">Expedition CK06-06</strain>
    </source>
</reference>
<dbReference type="Gene3D" id="3.20.20.70">
    <property type="entry name" value="Aldolase class I"/>
    <property type="match status" value="1"/>
</dbReference>
<dbReference type="UniPathway" id="UPA00035">
    <property type="reaction ID" value="UER00044"/>
</dbReference>
<dbReference type="AlphaFoldDB" id="X0XEW9"/>
<dbReference type="InterPro" id="IPR013785">
    <property type="entry name" value="Aldolase_TIM"/>
</dbReference>
<dbReference type="GO" id="GO:0000162">
    <property type="term" value="P:L-tryptophan biosynthetic process"/>
    <property type="evidence" value="ECO:0007669"/>
    <property type="project" value="UniProtKB-UniPathway"/>
</dbReference>
<feature type="non-terminal residue" evidence="1">
    <location>
        <position position="42"/>
    </location>
</feature>
<accession>X0XEW9</accession>
<organism evidence="1">
    <name type="scientific">marine sediment metagenome</name>
    <dbReference type="NCBI Taxonomy" id="412755"/>
    <lineage>
        <taxon>unclassified sequences</taxon>
        <taxon>metagenomes</taxon>
        <taxon>ecological metagenomes</taxon>
    </lineage>
</organism>
<dbReference type="InterPro" id="IPR011060">
    <property type="entry name" value="RibuloseP-bd_barrel"/>
</dbReference>
<dbReference type="EMBL" id="BARS01041155">
    <property type="protein sequence ID" value="GAG41744.1"/>
    <property type="molecule type" value="Genomic_DNA"/>
</dbReference>
<name>X0XEW9_9ZZZZ</name>
<protein>
    <submittedName>
        <fullName evidence="1">Uncharacterized protein</fullName>
    </submittedName>
</protein>
<sequence>MTTYKQTFSKLDRAALIPFFVIGDPDYDTSLEIVRTAIDAGA</sequence>
<proteinExistence type="predicted"/>
<comment type="caution">
    <text evidence="1">The sequence shown here is derived from an EMBL/GenBank/DDBJ whole genome shotgun (WGS) entry which is preliminary data.</text>
</comment>